<evidence type="ECO:0000313" key="2">
    <source>
        <dbReference type="EMBL" id="MEN3747129.1"/>
    </source>
</evidence>
<name>A0ABV0B6A1_9SPHN</name>
<dbReference type="RefSeq" id="WP_346246129.1">
    <property type="nucleotide sequence ID" value="NZ_JBDIZK010000004.1"/>
</dbReference>
<organism evidence="2 3">
    <name type="scientific">Sphingomonas rustica</name>
    <dbReference type="NCBI Taxonomy" id="3103142"/>
    <lineage>
        <taxon>Bacteria</taxon>
        <taxon>Pseudomonadati</taxon>
        <taxon>Pseudomonadota</taxon>
        <taxon>Alphaproteobacteria</taxon>
        <taxon>Sphingomonadales</taxon>
        <taxon>Sphingomonadaceae</taxon>
        <taxon>Sphingomonas</taxon>
    </lineage>
</organism>
<proteinExistence type="predicted"/>
<comment type="caution">
    <text evidence="2">The sequence shown here is derived from an EMBL/GenBank/DDBJ whole genome shotgun (WGS) entry which is preliminary data.</text>
</comment>
<gene>
    <name evidence="2" type="ORF">TPR58_08115</name>
</gene>
<accession>A0ABV0B6A1</accession>
<sequence length="240" mass="25694">MSDRPATPLASRIPGRILLGVFAGIGLLAAAAVIFLAVTVLGWEHRERREAAPVQAGADATEIFSVGAITPLRGTRFDEIVIARGDAGDGGSASYSSRGKEADERNVILLDSTSGTSRKLLPDNTRRIVGRDYLPAVAGRDGETNDEGYAVETAATPKPPLAYYVIRVQAADAKSQDVLVGDLNTGRQAILLKGIDGVERVWMQSATRMGVLMRQGRKLHYRAIEIPDLKIVAQHPVAID</sequence>
<evidence type="ECO:0000313" key="3">
    <source>
        <dbReference type="Proteomes" id="UP001427805"/>
    </source>
</evidence>
<keyword evidence="1" id="KW-0812">Transmembrane</keyword>
<keyword evidence="3" id="KW-1185">Reference proteome</keyword>
<reference evidence="2 3" key="1">
    <citation type="submission" date="2024-05" db="EMBL/GenBank/DDBJ databases">
        <title>Sphingomonas sp. HF-S3 16S ribosomal RNA gene Genome sequencing and assembly.</title>
        <authorList>
            <person name="Lee H."/>
        </authorList>
    </citation>
    <scope>NUCLEOTIDE SEQUENCE [LARGE SCALE GENOMIC DNA]</scope>
    <source>
        <strain evidence="2 3">HF-S3</strain>
    </source>
</reference>
<feature type="transmembrane region" description="Helical" evidence="1">
    <location>
        <begin position="17"/>
        <end position="43"/>
    </location>
</feature>
<evidence type="ECO:0000256" key="1">
    <source>
        <dbReference type="SAM" id="Phobius"/>
    </source>
</evidence>
<dbReference type="Proteomes" id="UP001427805">
    <property type="component" value="Unassembled WGS sequence"/>
</dbReference>
<keyword evidence="1" id="KW-1133">Transmembrane helix</keyword>
<protein>
    <submittedName>
        <fullName evidence="2">Uncharacterized protein</fullName>
    </submittedName>
</protein>
<keyword evidence="1" id="KW-0472">Membrane</keyword>
<dbReference type="EMBL" id="JBDIZK010000004">
    <property type="protein sequence ID" value="MEN3747129.1"/>
    <property type="molecule type" value="Genomic_DNA"/>
</dbReference>